<dbReference type="EMBL" id="CP011013">
    <property type="protein sequence ID" value="AJT51463.1"/>
    <property type="molecule type" value="Genomic_DNA"/>
</dbReference>
<feature type="binding site" evidence="6">
    <location>
        <position position="190"/>
    </location>
    <ligand>
        <name>Zn(2+)</name>
        <dbReference type="ChEBI" id="CHEBI:29105"/>
    </ligand>
</feature>
<dbReference type="GO" id="GO:0046872">
    <property type="term" value="F:metal ion binding"/>
    <property type="evidence" value="ECO:0007669"/>
    <property type="project" value="UniProtKB-KW"/>
</dbReference>
<dbReference type="GO" id="GO:0012505">
    <property type="term" value="C:endomembrane system"/>
    <property type="evidence" value="ECO:0007669"/>
    <property type="project" value="UniProtKB-SubCell"/>
</dbReference>
<name>A0A0D4CMY2_LIMMU</name>
<feature type="transmembrane region" description="Helical" evidence="7">
    <location>
        <begin position="139"/>
        <end position="157"/>
    </location>
</feature>
<dbReference type="RefSeq" id="WP_045025551.1">
    <property type="nucleotide sequence ID" value="NZ_CP011013.1"/>
</dbReference>
<feature type="transmembrane region" description="Helical" evidence="7">
    <location>
        <begin position="191"/>
        <end position="211"/>
    </location>
</feature>
<dbReference type="NCBIfam" id="TIGR01065">
    <property type="entry name" value="hlyIII"/>
    <property type="match status" value="1"/>
</dbReference>
<proteinExistence type="inferred from homology"/>
<dbReference type="KEGG" id="lmu:LBLM1_06605"/>
<dbReference type="GO" id="GO:0016020">
    <property type="term" value="C:membrane"/>
    <property type="evidence" value="ECO:0007669"/>
    <property type="project" value="InterPro"/>
</dbReference>
<evidence type="ECO:0000256" key="2">
    <source>
        <dbReference type="ARBA" id="ARBA00008488"/>
    </source>
</evidence>
<keyword evidence="6" id="KW-0479">Metal-binding</keyword>
<evidence type="ECO:0000256" key="3">
    <source>
        <dbReference type="ARBA" id="ARBA00022692"/>
    </source>
</evidence>
<dbReference type="GO" id="GO:0140911">
    <property type="term" value="F:pore-forming activity"/>
    <property type="evidence" value="ECO:0007669"/>
    <property type="project" value="InterPro"/>
</dbReference>
<reference evidence="8 9" key="1">
    <citation type="journal article" date="2012" name="J. Bacteriol.">
        <title>Genome sequence of Lactobacillus mucosae LM1, isolated from piglet feces.</title>
        <authorList>
            <person name="Lee J.H."/>
            <person name="Valeriano V.D."/>
            <person name="Shin Y.R."/>
            <person name="Chae J.P."/>
            <person name="Kim G.B."/>
            <person name="Ham J.S."/>
            <person name="Chun J."/>
            <person name="Kang D.K."/>
        </authorList>
    </citation>
    <scope>NUCLEOTIDE SEQUENCE [LARGE SCALE GENOMIC DNA]</scope>
    <source>
        <strain evidence="8 9">LM1</strain>
    </source>
</reference>
<keyword evidence="4 7" id="KW-1133">Transmembrane helix</keyword>
<feature type="binding site" evidence="6">
    <location>
        <position position="69"/>
    </location>
    <ligand>
        <name>Zn(2+)</name>
        <dbReference type="ChEBI" id="CHEBI:29105"/>
    </ligand>
</feature>
<evidence type="ECO:0000256" key="5">
    <source>
        <dbReference type="ARBA" id="ARBA00023136"/>
    </source>
</evidence>
<dbReference type="Proteomes" id="UP000003645">
    <property type="component" value="Chromosome"/>
</dbReference>
<gene>
    <name evidence="8" type="ORF">LBLM1_06605</name>
</gene>
<dbReference type="OrthoDB" id="9813689at2"/>
<evidence type="ECO:0000313" key="9">
    <source>
        <dbReference type="Proteomes" id="UP000003645"/>
    </source>
</evidence>
<evidence type="ECO:0000256" key="4">
    <source>
        <dbReference type="ARBA" id="ARBA00022989"/>
    </source>
</evidence>
<dbReference type="STRING" id="1130798.LBLM1_06605"/>
<evidence type="ECO:0000256" key="7">
    <source>
        <dbReference type="SAM" id="Phobius"/>
    </source>
</evidence>
<evidence type="ECO:0000256" key="1">
    <source>
        <dbReference type="ARBA" id="ARBA00004127"/>
    </source>
</evidence>
<dbReference type="PANTHER" id="PTHR20855">
    <property type="entry name" value="ADIPOR/PROGESTIN RECEPTOR-RELATED"/>
    <property type="match status" value="1"/>
</dbReference>
<sequence length="212" mass="23888">MKNSTSRRQTLLIEIANAITHGVGAALAIAGLVILIVRAVHTGSPMRIVTFSIYGTALVLFFLASTLFHSLIFTRARRVFQILDHDMIYLVIAASYTPYCLVAIKGWQGWTLFGIIWAMATAGIIYKSIWFQKKSKWSTIFYVIMGWMCVLAFWPLWHALGPVGFGLLLAGGITYTLGALLYSMPTRYTHLIWHLFVMVGTAFIYFSILFYV</sequence>
<feature type="transmembrane region" description="Helical" evidence="7">
    <location>
        <begin position="12"/>
        <end position="39"/>
    </location>
</feature>
<feature type="transmembrane region" description="Helical" evidence="7">
    <location>
        <begin position="51"/>
        <end position="74"/>
    </location>
</feature>
<feature type="transmembrane region" description="Helical" evidence="7">
    <location>
        <begin position="86"/>
        <end position="104"/>
    </location>
</feature>
<protein>
    <submittedName>
        <fullName evidence="8">Hemolysin III</fullName>
    </submittedName>
</protein>
<comment type="subcellular location">
    <subcellularLocation>
        <location evidence="1">Endomembrane system</location>
        <topology evidence="1">Multi-pass membrane protein</topology>
    </subcellularLocation>
</comment>
<feature type="transmembrane region" description="Helical" evidence="7">
    <location>
        <begin position="110"/>
        <end position="127"/>
    </location>
</feature>
<accession>A0A0D4CMY2</accession>
<organism evidence="8 9">
    <name type="scientific">Limosilactobacillus mucosae LM1</name>
    <dbReference type="NCBI Taxonomy" id="1130798"/>
    <lineage>
        <taxon>Bacteria</taxon>
        <taxon>Bacillati</taxon>
        <taxon>Bacillota</taxon>
        <taxon>Bacilli</taxon>
        <taxon>Lactobacillales</taxon>
        <taxon>Lactobacillaceae</taxon>
        <taxon>Limosilactobacillus</taxon>
    </lineage>
</organism>
<dbReference type="PANTHER" id="PTHR20855:SF129">
    <property type="entry name" value="HEMOLYSIN-3 HOMOLOG"/>
    <property type="match status" value="1"/>
</dbReference>
<keyword evidence="5 7" id="KW-0472">Membrane</keyword>
<dbReference type="HOGENOM" id="CLU_051078_1_0_9"/>
<feature type="transmembrane region" description="Helical" evidence="7">
    <location>
        <begin position="163"/>
        <end position="184"/>
    </location>
</feature>
<dbReference type="Pfam" id="PF03006">
    <property type="entry name" value="HlyIII"/>
    <property type="match status" value="1"/>
</dbReference>
<keyword evidence="6" id="KW-0862">Zinc</keyword>
<dbReference type="InterPro" id="IPR004254">
    <property type="entry name" value="AdipoR/HlyIII-related"/>
</dbReference>
<keyword evidence="3 7" id="KW-0812">Transmembrane</keyword>
<evidence type="ECO:0000313" key="8">
    <source>
        <dbReference type="EMBL" id="AJT51463.1"/>
    </source>
</evidence>
<evidence type="ECO:0000256" key="6">
    <source>
        <dbReference type="PIRSR" id="PIRSR604254-1"/>
    </source>
</evidence>
<comment type="similarity">
    <text evidence="2">Belongs to the UPF0073 (Hly-III) family.</text>
</comment>
<dbReference type="AlphaFoldDB" id="A0A0D4CMY2"/>
<feature type="binding site" evidence="6">
    <location>
        <position position="194"/>
    </location>
    <ligand>
        <name>Zn(2+)</name>
        <dbReference type="ChEBI" id="CHEBI:29105"/>
    </ligand>
</feature>
<keyword evidence="9" id="KW-1185">Reference proteome</keyword>
<dbReference type="InterPro" id="IPR005744">
    <property type="entry name" value="Hy-lIII"/>
</dbReference>